<evidence type="ECO:0008006" key="3">
    <source>
        <dbReference type="Google" id="ProtNLM"/>
    </source>
</evidence>
<keyword evidence="1" id="KW-0472">Membrane</keyword>
<gene>
    <name evidence="2" type="ORF">KBTEX_00806</name>
</gene>
<evidence type="ECO:0000256" key="1">
    <source>
        <dbReference type="SAM" id="Phobius"/>
    </source>
</evidence>
<name>A0A5B8R965_9ZZZZ</name>
<keyword evidence="1" id="KW-0812">Transmembrane</keyword>
<sequence>MSDGEREHSTDAGQGRPPSTWQVMKSVAAAAFGVQSEAARQRDFTRGRPGTFIIAGAVFTAVFVVALVVIVNLVLSAAGH</sequence>
<dbReference type="Pfam" id="PF11174">
    <property type="entry name" value="DUF2970"/>
    <property type="match status" value="1"/>
</dbReference>
<evidence type="ECO:0000313" key="2">
    <source>
        <dbReference type="EMBL" id="QEA04498.1"/>
    </source>
</evidence>
<dbReference type="InterPro" id="IPR021344">
    <property type="entry name" value="DUF2970"/>
</dbReference>
<dbReference type="AlphaFoldDB" id="A0A5B8R965"/>
<reference evidence="2" key="1">
    <citation type="submission" date="2019-06" db="EMBL/GenBank/DDBJ databases">
        <authorList>
            <person name="Murdoch R.W."/>
            <person name="Fathepure B."/>
        </authorList>
    </citation>
    <scope>NUCLEOTIDE SEQUENCE</scope>
</reference>
<feature type="transmembrane region" description="Helical" evidence="1">
    <location>
        <begin position="50"/>
        <end position="75"/>
    </location>
</feature>
<accession>A0A5B8R965</accession>
<organism evidence="2">
    <name type="scientific">uncultured organism</name>
    <dbReference type="NCBI Taxonomy" id="155900"/>
    <lineage>
        <taxon>unclassified sequences</taxon>
        <taxon>environmental samples</taxon>
    </lineage>
</organism>
<protein>
    <recommendedName>
        <fullName evidence="3">DUF2970 domain-containing protein</fullName>
    </recommendedName>
</protein>
<dbReference type="EMBL" id="MN079084">
    <property type="protein sequence ID" value="QEA04498.1"/>
    <property type="molecule type" value="Genomic_DNA"/>
</dbReference>
<proteinExistence type="predicted"/>
<keyword evidence="1" id="KW-1133">Transmembrane helix</keyword>